<reference evidence="1" key="1">
    <citation type="journal article" date="2014" name="Front. Microbiol.">
        <title>High frequency of phylogenetically diverse reductive dehalogenase-homologous genes in deep subseafloor sedimentary metagenomes.</title>
        <authorList>
            <person name="Kawai M."/>
            <person name="Futagami T."/>
            <person name="Toyoda A."/>
            <person name="Takaki Y."/>
            <person name="Nishi S."/>
            <person name="Hori S."/>
            <person name="Arai W."/>
            <person name="Tsubouchi T."/>
            <person name="Morono Y."/>
            <person name="Uchiyama I."/>
            <person name="Ito T."/>
            <person name="Fujiyama A."/>
            <person name="Inagaki F."/>
            <person name="Takami H."/>
        </authorList>
    </citation>
    <scope>NUCLEOTIDE SEQUENCE</scope>
    <source>
        <strain evidence="1">Expedition CK06-06</strain>
    </source>
</reference>
<gene>
    <name evidence="1" type="ORF">S01H4_41954</name>
</gene>
<dbReference type="AlphaFoldDB" id="X1DDF8"/>
<comment type="caution">
    <text evidence="1">The sequence shown here is derived from an EMBL/GenBank/DDBJ whole genome shotgun (WGS) entry which is preliminary data.</text>
</comment>
<protein>
    <submittedName>
        <fullName evidence="1">Uncharacterized protein</fullName>
    </submittedName>
</protein>
<evidence type="ECO:0000313" key="1">
    <source>
        <dbReference type="EMBL" id="GAH03084.1"/>
    </source>
</evidence>
<organism evidence="1">
    <name type="scientific">marine sediment metagenome</name>
    <dbReference type="NCBI Taxonomy" id="412755"/>
    <lineage>
        <taxon>unclassified sequences</taxon>
        <taxon>metagenomes</taxon>
        <taxon>ecological metagenomes</taxon>
    </lineage>
</organism>
<dbReference type="EMBL" id="BART01022987">
    <property type="protein sequence ID" value="GAH03084.1"/>
    <property type="molecule type" value="Genomic_DNA"/>
</dbReference>
<sequence>MNMELDVERDWLDELEKFISRWESETESIKQRTLDPEECGKITDIFHRDSDGLLVRRPVGISDEEIFSRLERLDGKLGSALAMVCISSELKTTKKF</sequence>
<proteinExistence type="predicted"/>
<accession>X1DDF8</accession>
<name>X1DDF8_9ZZZZ</name>